<dbReference type="InterPro" id="IPR002173">
    <property type="entry name" value="Carboh/pur_kinase_PfkB_CS"/>
</dbReference>
<gene>
    <name evidence="5" type="ORF">F4560_004114</name>
</gene>
<reference evidence="5 6" key="1">
    <citation type="submission" date="2020-08" db="EMBL/GenBank/DDBJ databases">
        <title>Sequencing the genomes of 1000 actinobacteria strains.</title>
        <authorList>
            <person name="Klenk H.-P."/>
        </authorList>
    </citation>
    <scope>NUCLEOTIDE SEQUENCE [LARGE SCALE GENOMIC DNA]</scope>
    <source>
        <strain evidence="5 6">DSM 45486</strain>
    </source>
</reference>
<feature type="region of interest" description="Disordered" evidence="3">
    <location>
        <begin position="1"/>
        <end position="28"/>
    </location>
</feature>
<evidence type="ECO:0000256" key="3">
    <source>
        <dbReference type="SAM" id="MobiDB-lite"/>
    </source>
</evidence>
<dbReference type="InterPro" id="IPR052562">
    <property type="entry name" value="Ketohexokinase-related"/>
</dbReference>
<proteinExistence type="predicted"/>
<evidence type="ECO:0000259" key="4">
    <source>
        <dbReference type="Pfam" id="PF00294"/>
    </source>
</evidence>
<name>A0A7W9HLK7_9PSEU</name>
<feature type="domain" description="Carbohydrate kinase PfkB" evidence="4">
    <location>
        <begin position="178"/>
        <end position="319"/>
    </location>
</feature>
<evidence type="ECO:0000313" key="5">
    <source>
        <dbReference type="EMBL" id="MBB5804346.1"/>
    </source>
</evidence>
<keyword evidence="6" id="KW-1185">Reference proteome</keyword>
<dbReference type="InterPro" id="IPR029056">
    <property type="entry name" value="Ribokinase-like"/>
</dbReference>
<accession>A0A7W9HLK7</accession>
<dbReference type="PANTHER" id="PTHR42774:SF3">
    <property type="entry name" value="KETOHEXOKINASE"/>
    <property type="match status" value="1"/>
</dbReference>
<dbReference type="RefSeq" id="WP_184922167.1">
    <property type="nucleotide sequence ID" value="NZ_JACHMO010000001.1"/>
</dbReference>
<keyword evidence="2 5" id="KW-0418">Kinase</keyword>
<feature type="compositionally biased region" description="Low complexity" evidence="3">
    <location>
        <begin position="18"/>
        <end position="28"/>
    </location>
</feature>
<dbReference type="GO" id="GO:0016301">
    <property type="term" value="F:kinase activity"/>
    <property type="evidence" value="ECO:0007669"/>
    <property type="project" value="UniProtKB-KW"/>
</dbReference>
<keyword evidence="1" id="KW-0808">Transferase</keyword>
<dbReference type="EMBL" id="JACHMO010000001">
    <property type="protein sequence ID" value="MBB5804346.1"/>
    <property type="molecule type" value="Genomic_DNA"/>
</dbReference>
<evidence type="ECO:0000256" key="2">
    <source>
        <dbReference type="ARBA" id="ARBA00022777"/>
    </source>
</evidence>
<dbReference type="Pfam" id="PF00294">
    <property type="entry name" value="PfkB"/>
    <property type="match status" value="1"/>
</dbReference>
<evidence type="ECO:0000313" key="6">
    <source>
        <dbReference type="Proteomes" id="UP000552097"/>
    </source>
</evidence>
<dbReference type="Gene3D" id="3.40.1190.20">
    <property type="match status" value="1"/>
</dbReference>
<dbReference type="InterPro" id="IPR011611">
    <property type="entry name" value="PfkB_dom"/>
</dbReference>
<sequence length="370" mass="39634">MADTPPPVPPPQPPVAPPTRSSGPAPAPASSPVFDVLLSGTVFLDIIFTGLPRPPAPGTEVWAEGLGSCPGGIANLAVALSRLELRTALSAAFGEDAYGDFCWEVLAEQEGVDLSYCRRFYGWHSPVTVSMAMDRDRSMVTHGHRPPVSADEMLDPPPRTRACFVHVGAEDERWVIRAKEQGALLFADIGWDRTGLWAPELLRRLERYDVFLPNDAEAQRYTRCDTPERAAAALAEHVPVVVVTRGGGGAVAVDSATGEVADVPGLNVAPLDSTGAGDVFGAGFVLGTLAGWPLVERVRFANLCAALSVQHFGGSLSAPGWVDIATWWRTVSRRADEELKGYAFLEDVLPNHAGVEVRRASATIRLRATR</sequence>
<comment type="caution">
    <text evidence="5">The sequence shown here is derived from an EMBL/GenBank/DDBJ whole genome shotgun (WGS) entry which is preliminary data.</text>
</comment>
<dbReference type="SUPFAM" id="SSF53613">
    <property type="entry name" value="Ribokinase-like"/>
    <property type="match status" value="1"/>
</dbReference>
<dbReference type="AlphaFoldDB" id="A0A7W9HLK7"/>
<protein>
    <submittedName>
        <fullName evidence="5">Sugar/nucleoside kinase (Ribokinase family)</fullName>
    </submittedName>
</protein>
<dbReference type="PROSITE" id="PS00584">
    <property type="entry name" value="PFKB_KINASES_2"/>
    <property type="match status" value="1"/>
</dbReference>
<dbReference type="PANTHER" id="PTHR42774">
    <property type="entry name" value="PHOSPHOTRANSFERASE SYSTEM TRANSPORT PROTEIN"/>
    <property type="match status" value="1"/>
</dbReference>
<feature type="compositionally biased region" description="Pro residues" evidence="3">
    <location>
        <begin position="1"/>
        <end position="17"/>
    </location>
</feature>
<organism evidence="5 6">
    <name type="scientific">Saccharothrix ecbatanensis</name>
    <dbReference type="NCBI Taxonomy" id="1105145"/>
    <lineage>
        <taxon>Bacteria</taxon>
        <taxon>Bacillati</taxon>
        <taxon>Actinomycetota</taxon>
        <taxon>Actinomycetes</taxon>
        <taxon>Pseudonocardiales</taxon>
        <taxon>Pseudonocardiaceae</taxon>
        <taxon>Saccharothrix</taxon>
    </lineage>
</organism>
<dbReference type="Proteomes" id="UP000552097">
    <property type="component" value="Unassembled WGS sequence"/>
</dbReference>
<evidence type="ECO:0000256" key="1">
    <source>
        <dbReference type="ARBA" id="ARBA00022679"/>
    </source>
</evidence>